<evidence type="ECO:0000313" key="16">
    <source>
        <dbReference type="EMBL" id="KAJ2892715.1"/>
    </source>
</evidence>
<feature type="compositionally biased region" description="Basic residues" evidence="14">
    <location>
        <begin position="1"/>
        <end position="10"/>
    </location>
</feature>
<comment type="function">
    <text evidence="13">Telomerase is a ribonucleoprotein enzyme essential for the replication of chromosome termini in most eukaryotes. It elongates telomeres. It is a reverse transcriptase that adds simple sequence repeats to chromosome ends by copying a template sequence within the RNA component of the enzyme.</text>
</comment>
<dbReference type="InterPro" id="IPR049139">
    <property type="entry name" value="TERT_C"/>
</dbReference>
<comment type="catalytic activity">
    <reaction evidence="12 13">
        <text>DNA(n) + a 2'-deoxyribonucleoside 5'-triphosphate = DNA(n+1) + diphosphate</text>
        <dbReference type="Rhea" id="RHEA:22508"/>
        <dbReference type="Rhea" id="RHEA-COMP:17339"/>
        <dbReference type="Rhea" id="RHEA-COMP:17340"/>
        <dbReference type="ChEBI" id="CHEBI:33019"/>
        <dbReference type="ChEBI" id="CHEBI:61560"/>
        <dbReference type="ChEBI" id="CHEBI:173112"/>
        <dbReference type="EC" id="2.7.7.49"/>
    </reaction>
</comment>
<dbReference type="GO" id="GO:0046872">
    <property type="term" value="F:metal ion binding"/>
    <property type="evidence" value="ECO:0007669"/>
    <property type="project" value="UniProtKB-KW"/>
</dbReference>
<name>A0AAD5RFZ0_9PEZI</name>
<dbReference type="GO" id="GO:0000333">
    <property type="term" value="C:telomerase catalytic core complex"/>
    <property type="evidence" value="ECO:0007669"/>
    <property type="project" value="TreeGrafter"/>
</dbReference>
<evidence type="ECO:0000256" key="1">
    <source>
        <dbReference type="ARBA" id="ARBA00008001"/>
    </source>
</evidence>
<keyword evidence="5 13" id="KW-0808">Transferase</keyword>
<evidence type="ECO:0000256" key="10">
    <source>
        <dbReference type="ARBA" id="ARBA00022918"/>
    </source>
</evidence>
<dbReference type="GO" id="GO:0007004">
    <property type="term" value="P:telomere maintenance via telomerase"/>
    <property type="evidence" value="ECO:0007669"/>
    <property type="project" value="TreeGrafter"/>
</dbReference>
<dbReference type="InterPro" id="IPR003545">
    <property type="entry name" value="Telomerase_RT"/>
</dbReference>
<dbReference type="PRINTS" id="PR01365">
    <property type="entry name" value="TELOMERASERT"/>
</dbReference>
<feature type="domain" description="Reverse transcriptase" evidence="15">
    <location>
        <begin position="668"/>
        <end position="1062"/>
    </location>
</feature>
<sequence length="1278" mass="142048">MAKKGSKKRKAPSDGGPAANHPNPPANKRQKPSQTNNTSTQWRHPVLSQHYNTVLTLRQYVLKSLPSSSRLRRKKIRNIGPAATEEKPVSEIEQSVVKLLDNSYVALNGHVSPLKEGDKNGEVRQKWVAFTQTQRQDDSRVSLGDATMSCICMQSEIVDFVVWLIFSRTKESDRPQHLLCDGFRRGTGHHNLRNQCSIPGLFSAFPNNNVQVLKDSPWPQLLTLLGNSGQRLMIDLLVGCSVFVPVAAGHGNLLQITGTPIFEISHEPEPEPESSVRKSNGKQQPARKNRRENDTLAHPRLPSEISFIRSRMMYARPALNSKGLVSFGLRHIHVLNRCPFISLDAAAEDEALSKKKDENTLKVMMYIFPRQFSLHNVFTSMVDFKKTSQKLMDYTMREEEIVKMFGVGGGGKCGGNKGVNLRAKIPKRLRGQTKELVEKLQKLHGRCSYSSILQHYCPVPSVISDQVNSPVGDTSVINLRKAQSRAGSKKKGRKSLQEKPKPEINLDGVALPDLATPASRVSAFCQAVAQKLIPNQLWGVGQAGARNQEVFLKQVDHFVKLRRFESLSLHEVVQNIQVSSLEWLSPPSLRGVRSSATDTQKRHEILNEFLYYLFDSLLIPLIRSNFYVTESNAHRHKIFFFRHDVWKYVAEPAMRGLKDRMFEEVRLGEAMRILEGRKMKFSQVRLLPKVPAAAVGVLGGSGESAGGSGSGGIQMRPITNLRRKQPINKRGNLLGPSINTILTPVQVVLRHERLNLRLEQMQHPSLLGSSMFSVGDMYSRVKSFRSQLQPGTRLFFAKVDVQAAFDMIPQDAVIKLMAGKVMSSGQYDVAKYVEVKPSVAAMDRASGTSVSKPKGPPPRVPRRWQARAMAPGDGSSLLDALSHSRSSEDTGEGRGSRGIARNKSGTIFVDTAPRKAYSRHELCALMASHIKQNMVKVGKKFYRQKEGIPQGSVLSSVLCNYFYADLEGMYLGFVHENGGTDKTGKGGKMSLLLRLIDDFLLITTDKETAGRFVRTMHAGVPEYGVRVSPGKTLVNFHLEVGGMTVKRIRKEETGFPYCGTLVDMKTLELVKDRGHVKDPGILPFNHLQFSPAGQGINSGGAMADISNALTVEYGRVPGQSFRRKVLNSFRIQAHAMFFDSSFNSSITLLSNLYSSFAECATKMWGYIKSMPKTKKPTAAFIIQTIEKLVEAAFAILTSAARREKKQDEGYVCNVGKTQVDWLAAKAFLGELGRRQSGFGEVIKWLAVWIERLEGNGKGKKGEVGGLRLERELKKIGGR</sequence>
<evidence type="ECO:0000256" key="6">
    <source>
        <dbReference type="ARBA" id="ARBA00022695"/>
    </source>
</evidence>
<dbReference type="InterPro" id="IPR000477">
    <property type="entry name" value="RT_dom"/>
</dbReference>
<dbReference type="PROSITE" id="PS50878">
    <property type="entry name" value="RT_POL"/>
    <property type="match status" value="1"/>
</dbReference>
<keyword evidence="11 13" id="KW-0539">Nucleus</keyword>
<evidence type="ECO:0000256" key="5">
    <source>
        <dbReference type="ARBA" id="ARBA00022679"/>
    </source>
</evidence>
<organism evidence="16 17">
    <name type="scientific">Zalerion maritima</name>
    <dbReference type="NCBI Taxonomy" id="339359"/>
    <lineage>
        <taxon>Eukaryota</taxon>
        <taxon>Fungi</taxon>
        <taxon>Dikarya</taxon>
        <taxon>Ascomycota</taxon>
        <taxon>Pezizomycotina</taxon>
        <taxon>Sordariomycetes</taxon>
        <taxon>Lulworthiomycetidae</taxon>
        <taxon>Lulworthiales</taxon>
        <taxon>Lulworthiaceae</taxon>
        <taxon>Zalerion</taxon>
    </lineage>
</organism>
<keyword evidence="7 13" id="KW-0479">Metal-binding</keyword>
<evidence type="ECO:0000256" key="14">
    <source>
        <dbReference type="SAM" id="MobiDB-lite"/>
    </source>
</evidence>
<feature type="compositionally biased region" description="Basic and acidic residues" evidence="14">
    <location>
        <begin position="885"/>
        <end position="895"/>
    </location>
</feature>
<dbReference type="GO" id="GO:0042162">
    <property type="term" value="F:telomeric DNA binding"/>
    <property type="evidence" value="ECO:0007669"/>
    <property type="project" value="TreeGrafter"/>
</dbReference>
<comment type="caution">
    <text evidence="16">The sequence shown here is derived from an EMBL/GenBank/DDBJ whole genome shotgun (WGS) entry which is preliminary data.</text>
</comment>
<dbReference type="EC" id="2.7.7.49" evidence="2 13"/>
<feature type="compositionally biased region" description="Polar residues" evidence="14">
    <location>
        <begin position="32"/>
        <end position="42"/>
    </location>
</feature>
<comment type="subcellular location">
    <subcellularLocation>
        <location evidence="13">Nucleus</location>
    </subcellularLocation>
    <subcellularLocation>
        <location evidence="13">Chromosome</location>
        <location evidence="13">Telomere</location>
    </subcellularLocation>
</comment>
<evidence type="ECO:0000256" key="13">
    <source>
        <dbReference type="RuleBase" id="RU365061"/>
    </source>
</evidence>
<reference evidence="16" key="1">
    <citation type="submission" date="2022-07" db="EMBL/GenBank/DDBJ databases">
        <title>Draft genome sequence of Zalerion maritima ATCC 34329, a (micro)plastics degrading marine fungus.</title>
        <authorList>
            <person name="Paco A."/>
            <person name="Goncalves M.F.M."/>
            <person name="Rocha-Santos T.A.P."/>
            <person name="Alves A."/>
        </authorList>
    </citation>
    <scope>NUCLEOTIDE SEQUENCE</scope>
    <source>
        <strain evidence="16">ATCC 34329</strain>
    </source>
</reference>
<dbReference type="CDD" id="cd01648">
    <property type="entry name" value="TERT"/>
    <property type="match status" value="1"/>
</dbReference>
<keyword evidence="4 13" id="KW-0158">Chromosome</keyword>
<protein>
    <recommendedName>
        <fullName evidence="3 13">Telomerase reverse transcriptase</fullName>
        <ecNumber evidence="2 13">2.7.7.49</ecNumber>
    </recommendedName>
    <alternativeName>
        <fullName evidence="13">Telomerase catalytic subunit</fullName>
    </alternativeName>
</protein>
<dbReference type="Gene3D" id="3.30.70.2630">
    <property type="match status" value="1"/>
</dbReference>
<dbReference type="Proteomes" id="UP001201980">
    <property type="component" value="Unassembled WGS sequence"/>
</dbReference>
<keyword evidence="10 13" id="KW-0695">RNA-directed DNA polymerase</keyword>
<evidence type="ECO:0000256" key="7">
    <source>
        <dbReference type="ARBA" id="ARBA00022723"/>
    </source>
</evidence>
<keyword evidence="6 13" id="KW-0548">Nucleotidyltransferase</keyword>
<dbReference type="SMART" id="SM00975">
    <property type="entry name" value="Telomerase_RBD"/>
    <property type="match status" value="1"/>
</dbReference>
<keyword evidence="9 13" id="KW-0779">Telomere</keyword>
<evidence type="ECO:0000256" key="9">
    <source>
        <dbReference type="ARBA" id="ARBA00022895"/>
    </source>
</evidence>
<dbReference type="GO" id="GO:0000781">
    <property type="term" value="C:chromosome, telomeric region"/>
    <property type="evidence" value="ECO:0007669"/>
    <property type="project" value="UniProtKB-SubCell"/>
</dbReference>
<feature type="region of interest" description="Disordered" evidence="14">
    <location>
        <begin position="843"/>
        <end position="862"/>
    </location>
</feature>
<feature type="region of interest" description="Disordered" evidence="14">
    <location>
        <begin position="480"/>
        <end position="502"/>
    </location>
</feature>
<evidence type="ECO:0000256" key="8">
    <source>
        <dbReference type="ARBA" id="ARBA00022842"/>
    </source>
</evidence>
<evidence type="ECO:0000256" key="4">
    <source>
        <dbReference type="ARBA" id="ARBA00022454"/>
    </source>
</evidence>
<dbReference type="InterPro" id="IPR021891">
    <property type="entry name" value="Telomerase_RBD"/>
</dbReference>
<evidence type="ECO:0000259" key="15">
    <source>
        <dbReference type="PROSITE" id="PS50878"/>
    </source>
</evidence>
<accession>A0AAD5RFZ0</accession>
<feature type="region of interest" description="Disordered" evidence="14">
    <location>
        <begin position="868"/>
        <end position="900"/>
    </location>
</feature>
<dbReference type="GO" id="GO:0003720">
    <property type="term" value="F:telomerase activity"/>
    <property type="evidence" value="ECO:0007669"/>
    <property type="project" value="InterPro"/>
</dbReference>
<comment type="similarity">
    <text evidence="1 13">Belongs to the reverse transcriptase family. Telomerase subfamily.</text>
</comment>
<keyword evidence="8 13" id="KW-0460">Magnesium</keyword>
<feature type="region of interest" description="Disordered" evidence="14">
    <location>
        <begin position="1"/>
        <end position="45"/>
    </location>
</feature>
<evidence type="ECO:0000256" key="11">
    <source>
        <dbReference type="ARBA" id="ARBA00023242"/>
    </source>
</evidence>
<evidence type="ECO:0000313" key="17">
    <source>
        <dbReference type="Proteomes" id="UP001201980"/>
    </source>
</evidence>
<dbReference type="PANTHER" id="PTHR12066:SF0">
    <property type="entry name" value="TELOMERASE REVERSE TRANSCRIPTASE"/>
    <property type="match status" value="1"/>
</dbReference>
<feature type="region of interest" description="Disordered" evidence="14">
    <location>
        <begin position="264"/>
        <end position="296"/>
    </location>
</feature>
<dbReference type="Pfam" id="PF00078">
    <property type="entry name" value="RVT_1"/>
    <property type="match status" value="1"/>
</dbReference>
<dbReference type="Pfam" id="PF21399">
    <property type="entry name" value="TERT_C"/>
    <property type="match status" value="1"/>
</dbReference>
<dbReference type="EMBL" id="JAKWBI020000738">
    <property type="protein sequence ID" value="KAJ2892715.1"/>
    <property type="molecule type" value="Genomic_DNA"/>
</dbReference>
<evidence type="ECO:0000256" key="12">
    <source>
        <dbReference type="ARBA" id="ARBA00048173"/>
    </source>
</evidence>
<dbReference type="PANTHER" id="PTHR12066">
    <property type="entry name" value="TELOMERASE REVERSE TRANSCRIPTASE"/>
    <property type="match status" value="1"/>
</dbReference>
<dbReference type="Pfam" id="PF12009">
    <property type="entry name" value="Telomerase_RBD"/>
    <property type="match status" value="1"/>
</dbReference>
<evidence type="ECO:0000256" key="3">
    <source>
        <dbReference type="ARBA" id="ARBA00016182"/>
    </source>
</evidence>
<dbReference type="AlphaFoldDB" id="A0AAD5RFZ0"/>
<keyword evidence="17" id="KW-1185">Reference proteome</keyword>
<dbReference type="Gene3D" id="1.10.357.90">
    <property type="match status" value="1"/>
</dbReference>
<proteinExistence type="inferred from homology"/>
<dbReference type="GO" id="GO:0070034">
    <property type="term" value="F:telomerase RNA binding"/>
    <property type="evidence" value="ECO:0007669"/>
    <property type="project" value="TreeGrafter"/>
</dbReference>
<gene>
    <name evidence="16" type="ORF">MKZ38_009438</name>
</gene>
<dbReference type="Gene3D" id="1.10.132.70">
    <property type="match status" value="1"/>
</dbReference>
<evidence type="ECO:0000256" key="2">
    <source>
        <dbReference type="ARBA" id="ARBA00012493"/>
    </source>
</evidence>